<keyword evidence="3" id="KW-0812">Transmembrane</keyword>
<evidence type="ECO:0000313" key="6">
    <source>
        <dbReference type="Proteomes" id="UP000695562"/>
    </source>
</evidence>
<dbReference type="AlphaFoldDB" id="A0A8J4PKG0"/>
<evidence type="ECO:0000256" key="1">
    <source>
        <dbReference type="ARBA" id="ARBA00022729"/>
    </source>
</evidence>
<gene>
    <name evidence="5" type="ORF">CYY_009183</name>
</gene>
<keyword evidence="2" id="KW-0325">Glycoprotein</keyword>
<organism evidence="5 6">
    <name type="scientific">Polysphondylium violaceum</name>
    <dbReference type="NCBI Taxonomy" id="133409"/>
    <lineage>
        <taxon>Eukaryota</taxon>
        <taxon>Amoebozoa</taxon>
        <taxon>Evosea</taxon>
        <taxon>Eumycetozoa</taxon>
        <taxon>Dictyostelia</taxon>
        <taxon>Dictyosteliales</taxon>
        <taxon>Dictyosteliaceae</taxon>
        <taxon>Polysphondylium</taxon>
    </lineage>
</organism>
<dbReference type="InterPro" id="IPR013783">
    <property type="entry name" value="Ig-like_fold"/>
</dbReference>
<evidence type="ECO:0000313" key="5">
    <source>
        <dbReference type="EMBL" id="KAF2069505.1"/>
    </source>
</evidence>
<keyword evidence="3" id="KW-0472">Membrane</keyword>
<dbReference type="PANTHER" id="PTHR31341">
    <property type="entry name" value="IPT/TIG DOMAIN-CONTAINING PROTEIN-RELATED-RELATED"/>
    <property type="match status" value="1"/>
</dbReference>
<evidence type="ECO:0000256" key="2">
    <source>
        <dbReference type="ARBA" id="ARBA00023180"/>
    </source>
</evidence>
<keyword evidence="3" id="KW-1133">Transmembrane helix</keyword>
<accession>A0A8J4PKG0</accession>
<dbReference type="OrthoDB" id="20300at2759"/>
<feature type="non-terminal residue" evidence="5">
    <location>
        <position position="1"/>
    </location>
</feature>
<dbReference type="InterPro" id="IPR002909">
    <property type="entry name" value="IPT_dom"/>
</dbReference>
<dbReference type="PANTHER" id="PTHR31341:SF10">
    <property type="entry name" value="IMMUNOGLOBULIN E-SET DOMAIN-CONTAINING PROTEIN"/>
    <property type="match status" value="1"/>
</dbReference>
<dbReference type="Pfam" id="PF01833">
    <property type="entry name" value="TIG"/>
    <property type="match status" value="1"/>
</dbReference>
<name>A0A8J4PKG0_9MYCE</name>
<evidence type="ECO:0000256" key="3">
    <source>
        <dbReference type="SAM" id="Phobius"/>
    </source>
</evidence>
<feature type="domain" description="IPT/TIG" evidence="4">
    <location>
        <begin position="21"/>
        <end position="94"/>
    </location>
</feature>
<reference evidence="5" key="1">
    <citation type="submission" date="2020-01" db="EMBL/GenBank/DDBJ databases">
        <title>Development of genomics and gene disruption for Polysphondylium violaceum indicates a role for the polyketide synthase stlB in stalk morphogenesis.</title>
        <authorList>
            <person name="Narita B."/>
            <person name="Kawabe Y."/>
            <person name="Kin K."/>
            <person name="Saito T."/>
            <person name="Gibbs R."/>
            <person name="Kuspa A."/>
            <person name="Muzny D."/>
            <person name="Queller D."/>
            <person name="Richards S."/>
            <person name="Strassman J."/>
            <person name="Sucgang R."/>
            <person name="Worley K."/>
            <person name="Schaap P."/>
        </authorList>
    </citation>
    <scope>NUCLEOTIDE SEQUENCE</scope>
    <source>
        <strain evidence="5">QSvi11</strain>
    </source>
</reference>
<proteinExistence type="predicted"/>
<dbReference type="InterPro" id="IPR014756">
    <property type="entry name" value="Ig_E-set"/>
</dbReference>
<dbReference type="Gene3D" id="2.60.40.10">
    <property type="entry name" value="Immunoglobulins"/>
    <property type="match status" value="1"/>
</dbReference>
<dbReference type="SUPFAM" id="SSF81296">
    <property type="entry name" value="E set domains"/>
    <property type="match status" value="1"/>
</dbReference>
<keyword evidence="6" id="KW-1185">Reference proteome</keyword>
<protein>
    <recommendedName>
        <fullName evidence="4">IPT/TIG domain-containing protein</fullName>
    </recommendedName>
</protein>
<keyword evidence="1" id="KW-0732">Signal</keyword>
<dbReference type="EMBL" id="AJWJ01000650">
    <property type="protein sequence ID" value="KAF2069505.1"/>
    <property type="molecule type" value="Genomic_DNA"/>
</dbReference>
<evidence type="ECO:0000259" key="4">
    <source>
        <dbReference type="Pfam" id="PF01833"/>
    </source>
</evidence>
<feature type="transmembrane region" description="Helical" evidence="3">
    <location>
        <begin position="117"/>
        <end position="141"/>
    </location>
</feature>
<comment type="caution">
    <text evidence="5">The sequence shown here is derived from an EMBL/GenBank/DDBJ whole genome shotgun (WGS) entry which is preliminary data.</text>
</comment>
<sequence>GKEIPNPNNLLFSFDAPKIESYISYLIGNGSIVTVFGMNYHNPVLVTIGGVECNFPNSTDSNTTTCFLPKFDSDFETPKDGNLTIHILVGGQTTEADIFVFNEAQRNDPPPASKMKWLIPAIVIPCFLALLCAVAVTIILVKRHKKMKELRKLFKN</sequence>
<dbReference type="Proteomes" id="UP000695562">
    <property type="component" value="Unassembled WGS sequence"/>
</dbReference>
<dbReference type="InterPro" id="IPR052014">
    <property type="entry name" value="Dictyostelium_Tiger"/>
</dbReference>